<gene>
    <name evidence="12" type="ORF">WN59_03120</name>
</gene>
<keyword evidence="4 9" id="KW-0489">Methyltransferase</keyword>
<keyword evidence="5 9" id="KW-0808">Transferase</keyword>
<reference evidence="12 13" key="1">
    <citation type="submission" date="2015-04" db="EMBL/GenBank/DDBJ databases">
        <title>Taxonomic description and genome sequence of Salinicoccus sediminis sp. nov., a novel hyper halotolerant bacterium isolated from marine sediment.</title>
        <authorList>
            <person name="Mathan Kumar R."/>
            <person name="Kaur G."/>
            <person name="Kumar N."/>
            <person name="Kumar A."/>
            <person name="Singh N.K."/>
            <person name="Kaur N."/>
            <person name="Mayilraj S."/>
        </authorList>
    </citation>
    <scope>NUCLEOTIDE SEQUENCE [LARGE SCALE GENOMIC DNA]</scope>
    <source>
        <strain evidence="12 13">SV-16</strain>
    </source>
</reference>
<dbReference type="InterPro" id="IPR036388">
    <property type="entry name" value="WH-like_DNA-bd_sf"/>
</dbReference>
<feature type="domain" description="Methylated-DNA-[protein]-cysteine S-methyltransferase DNA binding" evidence="10">
    <location>
        <begin position="72"/>
        <end position="151"/>
    </location>
</feature>
<dbReference type="EC" id="2.1.1.63" evidence="9"/>
<keyword evidence="7 9" id="KW-0234">DNA repair</keyword>
<dbReference type="Proteomes" id="UP000034287">
    <property type="component" value="Unassembled WGS sequence"/>
</dbReference>
<dbReference type="PANTHER" id="PTHR10815:SF13">
    <property type="entry name" value="METHYLATED-DNA--PROTEIN-CYSTEINE METHYLTRANSFERASE"/>
    <property type="match status" value="1"/>
</dbReference>
<keyword evidence="13" id="KW-1185">Reference proteome</keyword>
<dbReference type="SUPFAM" id="SSF46767">
    <property type="entry name" value="Methylated DNA-protein cysteine methyltransferase, C-terminal domain"/>
    <property type="match status" value="1"/>
</dbReference>
<evidence type="ECO:0000256" key="6">
    <source>
        <dbReference type="ARBA" id="ARBA00022763"/>
    </source>
</evidence>
<dbReference type="FunFam" id="1.10.10.10:FF:000214">
    <property type="entry name" value="Methylated-DNA--protein-cysteine methyltransferase"/>
    <property type="match status" value="1"/>
</dbReference>
<dbReference type="PATRIC" id="fig|1432562.3.peg.639"/>
<dbReference type="AlphaFoldDB" id="A0A0M2SQA5"/>
<dbReference type="HAMAP" id="MF_00772">
    <property type="entry name" value="OGT"/>
    <property type="match status" value="1"/>
</dbReference>
<organism evidence="12 13">
    <name type="scientific">Salinicoccus sediminis</name>
    <dbReference type="NCBI Taxonomy" id="1432562"/>
    <lineage>
        <taxon>Bacteria</taxon>
        <taxon>Bacillati</taxon>
        <taxon>Bacillota</taxon>
        <taxon>Bacilli</taxon>
        <taxon>Bacillales</taxon>
        <taxon>Staphylococcaceae</taxon>
        <taxon>Salinicoccus</taxon>
    </lineage>
</organism>
<dbReference type="InterPro" id="IPR023546">
    <property type="entry name" value="MGMT"/>
</dbReference>
<dbReference type="Gene3D" id="3.30.160.70">
    <property type="entry name" value="Methylated DNA-protein cysteine methyltransferase domain"/>
    <property type="match status" value="1"/>
</dbReference>
<evidence type="ECO:0000256" key="3">
    <source>
        <dbReference type="ARBA" id="ARBA00022490"/>
    </source>
</evidence>
<dbReference type="EMBL" id="LAYZ01000001">
    <property type="protein sequence ID" value="KKK35821.1"/>
    <property type="molecule type" value="Genomic_DNA"/>
</dbReference>
<comment type="subcellular location">
    <subcellularLocation>
        <location evidence="9">Cytoplasm</location>
    </subcellularLocation>
</comment>
<name>A0A0M2SQA5_9STAP</name>
<dbReference type="PANTHER" id="PTHR10815">
    <property type="entry name" value="METHYLATED-DNA--PROTEIN-CYSTEINE METHYLTRANSFERASE"/>
    <property type="match status" value="1"/>
</dbReference>
<dbReference type="InterPro" id="IPR036631">
    <property type="entry name" value="MGMT_N_sf"/>
</dbReference>
<evidence type="ECO:0000259" key="11">
    <source>
        <dbReference type="Pfam" id="PF02870"/>
    </source>
</evidence>
<evidence type="ECO:0000259" key="10">
    <source>
        <dbReference type="Pfam" id="PF01035"/>
    </source>
</evidence>
<evidence type="ECO:0000313" key="12">
    <source>
        <dbReference type="EMBL" id="KKK35821.1"/>
    </source>
</evidence>
<dbReference type="Pfam" id="PF02870">
    <property type="entry name" value="Methyltransf_1N"/>
    <property type="match status" value="1"/>
</dbReference>
<accession>A0A0M2SQA5</accession>
<dbReference type="RefSeq" id="WP_046512384.1">
    <property type="nucleotide sequence ID" value="NZ_LAYZ01000001.1"/>
</dbReference>
<evidence type="ECO:0000256" key="5">
    <source>
        <dbReference type="ARBA" id="ARBA00022679"/>
    </source>
</evidence>
<dbReference type="GO" id="GO:0032259">
    <property type="term" value="P:methylation"/>
    <property type="evidence" value="ECO:0007669"/>
    <property type="project" value="UniProtKB-KW"/>
</dbReference>
<comment type="caution">
    <text evidence="12">The sequence shown here is derived from an EMBL/GenBank/DDBJ whole genome shotgun (WGS) entry which is preliminary data.</text>
</comment>
<comment type="function">
    <text evidence="9">Involved in the cellular defense against the biological effects of O6-methylguanine (O6-MeG) and O4-methylthymine (O4-MeT) in DNA. Repairs the methylated nucleobase in DNA by stoichiometrically transferring the methyl group to a cysteine residue in the enzyme. This is a suicide reaction: the enzyme is irreversibly inactivated.</text>
</comment>
<evidence type="ECO:0000313" key="13">
    <source>
        <dbReference type="Proteomes" id="UP000034287"/>
    </source>
</evidence>
<dbReference type="SUPFAM" id="SSF53155">
    <property type="entry name" value="Methylated DNA-protein cysteine methyltransferase domain"/>
    <property type="match status" value="1"/>
</dbReference>
<protein>
    <recommendedName>
        <fullName evidence="9">Methylated-DNA--protein-cysteine methyltransferase</fullName>
        <ecNumber evidence="9">2.1.1.63</ecNumber>
    </recommendedName>
    <alternativeName>
        <fullName evidence="9">6-O-methylguanine-DNA methyltransferase</fullName>
        <shortName evidence="9">MGMT</shortName>
    </alternativeName>
    <alternativeName>
        <fullName evidence="9">O-6-methylguanine-DNA-alkyltransferase</fullName>
    </alternativeName>
</protein>
<dbReference type="InterPro" id="IPR008332">
    <property type="entry name" value="MethylG_MeTrfase_N"/>
</dbReference>
<dbReference type="GO" id="GO:0005737">
    <property type="term" value="C:cytoplasm"/>
    <property type="evidence" value="ECO:0007669"/>
    <property type="project" value="UniProtKB-SubCell"/>
</dbReference>
<comment type="miscellaneous">
    <text evidence="9">This enzyme catalyzes only one turnover and therefore is not strictly catalytic. According to one definition, an enzyme is a biocatalyst that acts repeatedly and over many reaction cycles.</text>
</comment>
<evidence type="ECO:0000256" key="8">
    <source>
        <dbReference type="ARBA" id="ARBA00049348"/>
    </source>
</evidence>
<feature type="active site" description="Nucleophile; methyl group acceptor" evidence="9">
    <location>
        <position position="123"/>
    </location>
</feature>
<dbReference type="Pfam" id="PF01035">
    <property type="entry name" value="DNA_binding_1"/>
    <property type="match status" value="1"/>
</dbReference>
<dbReference type="OrthoDB" id="9802228at2"/>
<dbReference type="CDD" id="cd06445">
    <property type="entry name" value="ATase"/>
    <property type="match status" value="1"/>
</dbReference>
<dbReference type="InterPro" id="IPR036217">
    <property type="entry name" value="MethylDNA_cys_MeTrfase_DNAb"/>
</dbReference>
<dbReference type="InterPro" id="IPR001497">
    <property type="entry name" value="MethylDNA_cys_MeTrfase_AS"/>
</dbReference>
<evidence type="ECO:0000256" key="7">
    <source>
        <dbReference type="ARBA" id="ARBA00023204"/>
    </source>
</evidence>
<comment type="catalytic activity">
    <reaction evidence="1 9">
        <text>a 4-O-methyl-thymidine in DNA + L-cysteinyl-[protein] = a thymidine in DNA + S-methyl-L-cysteinyl-[protein]</text>
        <dbReference type="Rhea" id="RHEA:53428"/>
        <dbReference type="Rhea" id="RHEA-COMP:10131"/>
        <dbReference type="Rhea" id="RHEA-COMP:10132"/>
        <dbReference type="Rhea" id="RHEA-COMP:13555"/>
        <dbReference type="Rhea" id="RHEA-COMP:13556"/>
        <dbReference type="ChEBI" id="CHEBI:29950"/>
        <dbReference type="ChEBI" id="CHEBI:82612"/>
        <dbReference type="ChEBI" id="CHEBI:137386"/>
        <dbReference type="ChEBI" id="CHEBI:137387"/>
        <dbReference type="EC" id="2.1.1.63"/>
    </reaction>
</comment>
<proteinExistence type="inferred from homology"/>
<dbReference type="STRING" id="1432562.WN59_03120"/>
<dbReference type="Gene3D" id="1.10.10.10">
    <property type="entry name" value="Winged helix-like DNA-binding domain superfamily/Winged helix DNA-binding domain"/>
    <property type="match status" value="1"/>
</dbReference>
<evidence type="ECO:0000256" key="9">
    <source>
        <dbReference type="HAMAP-Rule" id="MF_00772"/>
    </source>
</evidence>
<feature type="domain" description="Methylguanine DNA methyltransferase ribonuclease-like" evidence="11">
    <location>
        <begin position="5"/>
        <end position="66"/>
    </location>
</feature>
<comment type="catalytic activity">
    <reaction evidence="8 9">
        <text>a 6-O-methyl-2'-deoxyguanosine in DNA + L-cysteinyl-[protein] = S-methyl-L-cysteinyl-[protein] + a 2'-deoxyguanosine in DNA</text>
        <dbReference type="Rhea" id="RHEA:24000"/>
        <dbReference type="Rhea" id="RHEA-COMP:10131"/>
        <dbReference type="Rhea" id="RHEA-COMP:10132"/>
        <dbReference type="Rhea" id="RHEA-COMP:11367"/>
        <dbReference type="Rhea" id="RHEA-COMP:11368"/>
        <dbReference type="ChEBI" id="CHEBI:29950"/>
        <dbReference type="ChEBI" id="CHEBI:82612"/>
        <dbReference type="ChEBI" id="CHEBI:85445"/>
        <dbReference type="ChEBI" id="CHEBI:85448"/>
        <dbReference type="EC" id="2.1.1.63"/>
    </reaction>
</comment>
<dbReference type="GO" id="GO:0006307">
    <property type="term" value="P:DNA alkylation repair"/>
    <property type="evidence" value="ECO:0007669"/>
    <property type="project" value="UniProtKB-UniRule"/>
</dbReference>
<sequence>MINERFMETPVGYLKIAEEHGSIVGVDYTDEDSAGNASNEILDQCVRELREYFAGDRQRFDVPLNLSRRGTPFQQKVWKRLYEIPYGETISYKTLAEDCGGPTYSRAVANANGKNPISIIVPCHRVIAHDGSLGGYTGGLDKKEKLLGLERR</sequence>
<dbReference type="GO" id="GO:0003908">
    <property type="term" value="F:methylated-DNA-[protein]-cysteine S-methyltransferase activity"/>
    <property type="evidence" value="ECO:0007669"/>
    <property type="project" value="UniProtKB-UniRule"/>
</dbReference>
<dbReference type="InterPro" id="IPR014048">
    <property type="entry name" value="MethylDNA_cys_MeTrfase_DNA-bd"/>
</dbReference>
<keyword evidence="6 9" id="KW-0227">DNA damage</keyword>
<evidence type="ECO:0000256" key="1">
    <source>
        <dbReference type="ARBA" id="ARBA00001286"/>
    </source>
</evidence>
<evidence type="ECO:0000256" key="2">
    <source>
        <dbReference type="ARBA" id="ARBA00008711"/>
    </source>
</evidence>
<keyword evidence="3 9" id="KW-0963">Cytoplasm</keyword>
<evidence type="ECO:0000256" key="4">
    <source>
        <dbReference type="ARBA" id="ARBA00022603"/>
    </source>
</evidence>
<dbReference type="PROSITE" id="PS00374">
    <property type="entry name" value="MGMT"/>
    <property type="match status" value="1"/>
</dbReference>
<dbReference type="NCBIfam" id="TIGR00589">
    <property type="entry name" value="ogt"/>
    <property type="match status" value="1"/>
</dbReference>
<comment type="similarity">
    <text evidence="2 9">Belongs to the MGMT family.</text>
</comment>